<dbReference type="Proteomes" id="UP000094487">
    <property type="component" value="Unassembled WGS sequence"/>
</dbReference>
<dbReference type="STRING" id="1888892.BFL28_16245"/>
<dbReference type="Pfam" id="PF05751">
    <property type="entry name" value="FixH"/>
    <property type="match status" value="1"/>
</dbReference>
<sequence>MTHRFTGWHMLAAMLLMFGTIITVNVVMASVAVSTFGGRVVDNSYVASQRFNGWLAQARAQDALGWTIELSRSKGGRLELRTNAPAGAVVTGIAEHPLGREESRALRFTGNNGLFSAGAPPGRWLIKLEVKHGIHVARYVREIRA</sequence>
<name>A0A1E3LW47_9SPHN</name>
<accession>A0A1E3LW47</accession>
<dbReference type="InterPro" id="IPR008620">
    <property type="entry name" value="FixH"/>
</dbReference>
<dbReference type="RefSeq" id="WP_069320293.1">
    <property type="nucleotide sequence ID" value="NZ_MDDS01000022.1"/>
</dbReference>
<reference evidence="1 2" key="1">
    <citation type="submission" date="2016-08" db="EMBL/GenBank/DDBJ databases">
        <title>Draft genome of the agarase producing Sphingomonas sp. MCT13.</title>
        <authorList>
            <person name="D'Andrea M.M."/>
            <person name="Rossolini G.M."/>
            <person name="Thaller M.C."/>
        </authorList>
    </citation>
    <scope>NUCLEOTIDE SEQUENCE [LARGE SCALE GENOMIC DNA]</scope>
    <source>
        <strain evidence="1 2">MCT13</strain>
    </source>
</reference>
<comment type="caution">
    <text evidence="1">The sequence shown here is derived from an EMBL/GenBank/DDBJ whole genome shotgun (WGS) entry which is preliminary data.</text>
</comment>
<gene>
    <name evidence="1" type="ORF">BFL28_16245</name>
</gene>
<evidence type="ECO:0008006" key="3">
    <source>
        <dbReference type="Google" id="ProtNLM"/>
    </source>
</evidence>
<dbReference type="AlphaFoldDB" id="A0A1E3LW47"/>
<keyword evidence="2" id="KW-1185">Reference proteome</keyword>
<evidence type="ECO:0000313" key="2">
    <source>
        <dbReference type="Proteomes" id="UP000094487"/>
    </source>
</evidence>
<proteinExistence type="predicted"/>
<evidence type="ECO:0000313" key="1">
    <source>
        <dbReference type="EMBL" id="ODP37944.1"/>
    </source>
</evidence>
<protein>
    <recommendedName>
        <fullName evidence="3">Nitrogen fixation protein FixH</fullName>
    </recommendedName>
</protein>
<dbReference type="OrthoDB" id="1495896at2"/>
<organism evidence="1 2">
    <name type="scientific">Sphingomonas turrisvirgatae</name>
    <dbReference type="NCBI Taxonomy" id="1888892"/>
    <lineage>
        <taxon>Bacteria</taxon>
        <taxon>Pseudomonadati</taxon>
        <taxon>Pseudomonadota</taxon>
        <taxon>Alphaproteobacteria</taxon>
        <taxon>Sphingomonadales</taxon>
        <taxon>Sphingomonadaceae</taxon>
        <taxon>Sphingomonas</taxon>
    </lineage>
</organism>
<dbReference type="EMBL" id="MDDS01000022">
    <property type="protein sequence ID" value="ODP37944.1"/>
    <property type="molecule type" value="Genomic_DNA"/>
</dbReference>